<reference evidence="5" key="2">
    <citation type="submission" date="2025-09" db="UniProtKB">
        <authorList>
            <consortium name="Ensembl"/>
        </authorList>
    </citation>
    <scope>IDENTIFICATION</scope>
</reference>
<dbReference type="InterPro" id="IPR050413">
    <property type="entry name" value="TCR_beta_variable"/>
</dbReference>
<dbReference type="Pfam" id="PF07686">
    <property type="entry name" value="V-set"/>
    <property type="match status" value="1"/>
</dbReference>
<dbReference type="OMA" id="HDFGDFN"/>
<dbReference type="InterPro" id="IPR007110">
    <property type="entry name" value="Ig-like_dom"/>
</dbReference>
<dbReference type="SUPFAM" id="SSF48726">
    <property type="entry name" value="Immunoglobulin"/>
    <property type="match status" value="1"/>
</dbReference>
<reference evidence="5" key="1">
    <citation type="submission" date="2025-08" db="UniProtKB">
        <authorList>
            <consortium name="Ensembl"/>
        </authorList>
    </citation>
    <scope>IDENTIFICATION</scope>
</reference>
<dbReference type="SMART" id="SM00409">
    <property type="entry name" value="IG"/>
    <property type="match status" value="1"/>
</dbReference>
<dbReference type="InterPro" id="IPR013783">
    <property type="entry name" value="Ig-like_fold"/>
</dbReference>
<evidence type="ECO:0000313" key="5">
    <source>
        <dbReference type="Ensembl" id="ENSSDUP00000001396.1"/>
    </source>
</evidence>
<dbReference type="PROSITE" id="PS50835">
    <property type="entry name" value="IG_LIKE"/>
    <property type="match status" value="1"/>
</dbReference>
<evidence type="ECO:0000256" key="2">
    <source>
        <dbReference type="ARBA" id="ARBA00022859"/>
    </source>
</evidence>
<dbReference type="PANTHER" id="PTHR23268">
    <property type="entry name" value="T-CELL RECEPTOR BETA CHAIN"/>
    <property type="match status" value="1"/>
</dbReference>
<evidence type="ECO:0000256" key="3">
    <source>
        <dbReference type="SAM" id="SignalP"/>
    </source>
</evidence>
<organism evidence="5 6">
    <name type="scientific">Seriola dumerili</name>
    <name type="common">Greater amberjack</name>
    <name type="synonym">Caranx dumerili</name>
    <dbReference type="NCBI Taxonomy" id="41447"/>
    <lineage>
        <taxon>Eukaryota</taxon>
        <taxon>Metazoa</taxon>
        <taxon>Chordata</taxon>
        <taxon>Craniata</taxon>
        <taxon>Vertebrata</taxon>
        <taxon>Euteleostomi</taxon>
        <taxon>Actinopterygii</taxon>
        <taxon>Neopterygii</taxon>
        <taxon>Teleostei</taxon>
        <taxon>Neoteleostei</taxon>
        <taxon>Acanthomorphata</taxon>
        <taxon>Carangaria</taxon>
        <taxon>Carangiformes</taxon>
        <taxon>Carangidae</taxon>
        <taxon>Seriola</taxon>
    </lineage>
</organism>
<evidence type="ECO:0000259" key="4">
    <source>
        <dbReference type="PROSITE" id="PS50835"/>
    </source>
</evidence>
<dbReference type="PANTHER" id="PTHR23268:SF102">
    <property type="entry name" value="IMMUNOGLOBULIN V-SET DOMAIN-CONTAINING PROTEIN"/>
    <property type="match status" value="1"/>
</dbReference>
<keyword evidence="2" id="KW-0391">Immunity</keyword>
<feature type="domain" description="Ig-like" evidence="4">
    <location>
        <begin position="32"/>
        <end position="123"/>
    </location>
</feature>
<accession>A0A3B4T5I9</accession>
<keyword evidence="1 3" id="KW-0732">Signal</keyword>
<feature type="signal peptide" evidence="3">
    <location>
        <begin position="1"/>
        <end position="17"/>
    </location>
</feature>
<feature type="chain" id="PRO_5017194062" description="Ig-like domain-containing protein" evidence="3">
    <location>
        <begin position="18"/>
        <end position="123"/>
    </location>
</feature>
<dbReference type="GO" id="GO:0005886">
    <property type="term" value="C:plasma membrane"/>
    <property type="evidence" value="ECO:0007669"/>
    <property type="project" value="TreeGrafter"/>
</dbReference>
<evidence type="ECO:0000256" key="1">
    <source>
        <dbReference type="ARBA" id="ARBA00022729"/>
    </source>
</evidence>
<dbReference type="InterPro" id="IPR013106">
    <property type="entry name" value="Ig_V-set"/>
</dbReference>
<dbReference type="Ensembl" id="ENSSDUT00000001451.1">
    <property type="protein sequence ID" value="ENSSDUP00000001396.1"/>
    <property type="gene ID" value="ENSSDUG00000001119.1"/>
</dbReference>
<dbReference type="AlphaFoldDB" id="A0A3B4T5I9"/>
<sequence>PLFIMFLLFSLLMSSLMFVSDVNQTPILWKNKGDNATIHCNHTKGFDYFQMYWYRQLPGENIKLIVFTTTSKNDFGDFDKKKFSATRPGAESGTFTVGNLEPGDQGLYFCAVSQHSDTDTCGS</sequence>
<dbReference type="InterPro" id="IPR003599">
    <property type="entry name" value="Ig_sub"/>
</dbReference>
<proteinExistence type="predicted"/>
<dbReference type="GeneTree" id="ENSGT00730000111153"/>
<dbReference type="SMART" id="SM00406">
    <property type="entry name" value="IGv"/>
    <property type="match status" value="1"/>
</dbReference>
<dbReference type="GO" id="GO:0007166">
    <property type="term" value="P:cell surface receptor signaling pathway"/>
    <property type="evidence" value="ECO:0007669"/>
    <property type="project" value="TreeGrafter"/>
</dbReference>
<evidence type="ECO:0000313" key="6">
    <source>
        <dbReference type="Proteomes" id="UP000261420"/>
    </source>
</evidence>
<dbReference type="Gene3D" id="2.60.40.10">
    <property type="entry name" value="Immunoglobulins"/>
    <property type="match status" value="1"/>
</dbReference>
<dbReference type="Proteomes" id="UP000261420">
    <property type="component" value="Unplaced"/>
</dbReference>
<keyword evidence="6" id="KW-1185">Reference proteome</keyword>
<name>A0A3B4T5I9_SERDU</name>
<dbReference type="GO" id="GO:0002376">
    <property type="term" value="P:immune system process"/>
    <property type="evidence" value="ECO:0007669"/>
    <property type="project" value="UniProtKB-KW"/>
</dbReference>
<dbReference type="InterPro" id="IPR036179">
    <property type="entry name" value="Ig-like_dom_sf"/>
</dbReference>
<protein>
    <recommendedName>
        <fullName evidence="4">Ig-like domain-containing protein</fullName>
    </recommendedName>
</protein>